<proteinExistence type="predicted"/>
<dbReference type="STRING" id="29655.A0A0K9PX18"/>
<comment type="caution">
    <text evidence="1">The sequence shown here is derived from an EMBL/GenBank/DDBJ whole genome shotgun (WGS) entry which is preliminary data.</text>
</comment>
<name>A0A0K9PX18_ZOSMR</name>
<dbReference type="PANTHER" id="PTHR33566">
    <property type="entry name" value="EN/SPM-LIKE TRANSPOSON-RELATED"/>
    <property type="match status" value="1"/>
</dbReference>
<evidence type="ECO:0000313" key="2">
    <source>
        <dbReference type="Proteomes" id="UP000036987"/>
    </source>
</evidence>
<dbReference type="AlphaFoldDB" id="A0A0K9PX18"/>
<keyword evidence="2" id="KW-1185">Reference proteome</keyword>
<evidence type="ECO:0000313" key="1">
    <source>
        <dbReference type="EMBL" id="KMZ73474.1"/>
    </source>
</evidence>
<dbReference type="Proteomes" id="UP000036987">
    <property type="component" value="Unassembled WGS sequence"/>
</dbReference>
<organism evidence="1 2">
    <name type="scientific">Zostera marina</name>
    <name type="common">Eelgrass</name>
    <dbReference type="NCBI Taxonomy" id="29655"/>
    <lineage>
        <taxon>Eukaryota</taxon>
        <taxon>Viridiplantae</taxon>
        <taxon>Streptophyta</taxon>
        <taxon>Embryophyta</taxon>
        <taxon>Tracheophyta</taxon>
        <taxon>Spermatophyta</taxon>
        <taxon>Magnoliopsida</taxon>
        <taxon>Liliopsida</taxon>
        <taxon>Zosteraceae</taxon>
        <taxon>Zostera</taxon>
    </lineage>
</organism>
<gene>
    <name evidence="1" type="ORF">ZOSMA_148G00220</name>
</gene>
<protein>
    <submittedName>
        <fullName evidence="1">Uncharacterized protein</fullName>
    </submittedName>
</protein>
<sequence>MIDLEDVHLSCVTKSGWGLRETLFYSLFSRLQVYETRGSMQQALPYISDGAISLDGGIVKNNGIFKLGSRKDSVIKFPISSLKPTEDSSEISKHTAEAQEKHRLLTWKKDKLYEDIRREEILLNNVKKSFTLKKNELLKFQAEASRYVTQISPYRLEHYWAHIK</sequence>
<dbReference type="PANTHER" id="PTHR33566:SF6">
    <property type="entry name" value="PROTEIN DEFECTIVE IN MERISTEM SILENCING 3"/>
    <property type="match status" value="1"/>
</dbReference>
<accession>A0A0K9PX18</accession>
<dbReference type="EMBL" id="LFYR01000580">
    <property type="protein sequence ID" value="KMZ73474.1"/>
    <property type="molecule type" value="Genomic_DNA"/>
</dbReference>
<reference evidence="2" key="1">
    <citation type="journal article" date="2016" name="Nature">
        <title>The genome of the seagrass Zostera marina reveals angiosperm adaptation to the sea.</title>
        <authorList>
            <person name="Olsen J.L."/>
            <person name="Rouze P."/>
            <person name="Verhelst B."/>
            <person name="Lin Y.-C."/>
            <person name="Bayer T."/>
            <person name="Collen J."/>
            <person name="Dattolo E."/>
            <person name="De Paoli E."/>
            <person name="Dittami S."/>
            <person name="Maumus F."/>
            <person name="Michel G."/>
            <person name="Kersting A."/>
            <person name="Lauritano C."/>
            <person name="Lohaus R."/>
            <person name="Toepel M."/>
            <person name="Tonon T."/>
            <person name="Vanneste K."/>
            <person name="Amirebrahimi M."/>
            <person name="Brakel J."/>
            <person name="Bostroem C."/>
            <person name="Chovatia M."/>
            <person name="Grimwood J."/>
            <person name="Jenkins J.W."/>
            <person name="Jueterbock A."/>
            <person name="Mraz A."/>
            <person name="Stam W.T."/>
            <person name="Tice H."/>
            <person name="Bornberg-Bauer E."/>
            <person name="Green P.J."/>
            <person name="Pearson G.A."/>
            <person name="Procaccini G."/>
            <person name="Duarte C.M."/>
            <person name="Schmutz J."/>
            <person name="Reusch T.B.H."/>
            <person name="Van de Peer Y."/>
        </authorList>
    </citation>
    <scope>NUCLEOTIDE SEQUENCE [LARGE SCALE GENOMIC DNA]</scope>
    <source>
        <strain evidence="2">cv. Finnish</strain>
    </source>
</reference>
<dbReference type="OrthoDB" id="10036779at2759"/>